<sequence length="350" mass="39320">MSFRTDNDDFEAWLGTQCDVVKADIDYKHQRMKKSAFIFLRATYFRWARKIGDWCPELMDAPSVLSVGDLHLENFGTWRDADGRLVRGVNDFDEAAVMPYVLDLVRLAASIRLAPDLALSNRAAAEAVLKGYREGLDGPQPALLYEGETWLRPYAERADLRPEKFWKEVSEYPKARPPARIAEALIASLPKDVEKIRLCSRRKGGGGLGRPRYVAVAYWRGGHALREAKALVPSAWVWASGKKSRTSNFLELANGRYRAPDPFLSVRDKFILRRIAADAHKIELGDDAGAMLRLGLLRAMGFDLASIHAAGSATTRAIRHDLRKRPPGWLNAAAKAAARAVERDYEEWRS</sequence>
<organism evidence="1 2">
    <name type="scientific">Bradyrhizobium lablabi</name>
    <dbReference type="NCBI Taxonomy" id="722472"/>
    <lineage>
        <taxon>Bacteria</taxon>
        <taxon>Pseudomonadati</taxon>
        <taxon>Pseudomonadota</taxon>
        <taxon>Alphaproteobacteria</taxon>
        <taxon>Hyphomicrobiales</taxon>
        <taxon>Nitrobacteraceae</taxon>
        <taxon>Bradyrhizobium</taxon>
    </lineage>
</organism>
<dbReference type="AlphaFoldDB" id="A0A0R3N117"/>
<comment type="caution">
    <text evidence="1">The sequence shown here is derived from an EMBL/GenBank/DDBJ whole genome shotgun (WGS) entry which is preliminary data.</text>
</comment>
<evidence type="ECO:0000313" key="1">
    <source>
        <dbReference type="EMBL" id="KRR24063.1"/>
    </source>
</evidence>
<proteinExistence type="predicted"/>
<dbReference type="OrthoDB" id="1491115at2"/>
<evidence type="ECO:0000313" key="2">
    <source>
        <dbReference type="Proteomes" id="UP000051660"/>
    </source>
</evidence>
<dbReference type="SUPFAM" id="SSF56112">
    <property type="entry name" value="Protein kinase-like (PK-like)"/>
    <property type="match status" value="1"/>
</dbReference>
<dbReference type="Pfam" id="PF10009">
    <property type="entry name" value="DUF2252"/>
    <property type="match status" value="1"/>
</dbReference>
<gene>
    <name evidence="1" type="ORF">CQ14_15030</name>
</gene>
<evidence type="ECO:0008006" key="3">
    <source>
        <dbReference type="Google" id="ProtNLM"/>
    </source>
</evidence>
<dbReference type="EMBL" id="LLYB01000065">
    <property type="protein sequence ID" value="KRR24063.1"/>
    <property type="molecule type" value="Genomic_DNA"/>
</dbReference>
<reference evidence="1 2" key="1">
    <citation type="submission" date="2014-03" db="EMBL/GenBank/DDBJ databases">
        <title>Bradyrhizobium valentinum sp. nov., isolated from effective nodules of Lupinus mariae-josephae, a lupine endemic of basic-lime soils in Eastern Spain.</title>
        <authorList>
            <person name="Duran D."/>
            <person name="Rey L."/>
            <person name="Navarro A."/>
            <person name="Busquets A."/>
            <person name="Imperial J."/>
            <person name="Ruiz-Argueso T."/>
        </authorList>
    </citation>
    <scope>NUCLEOTIDE SEQUENCE [LARGE SCALE GENOMIC DNA]</scope>
    <source>
        <strain evidence="1 2">CCBAU 23086</strain>
    </source>
</reference>
<dbReference type="RefSeq" id="WP_057858691.1">
    <property type="nucleotide sequence ID" value="NZ_LLYB01000065.1"/>
</dbReference>
<dbReference type="InterPro" id="IPR011009">
    <property type="entry name" value="Kinase-like_dom_sf"/>
</dbReference>
<dbReference type="PANTHER" id="PTHR39441">
    <property type="entry name" value="DUF2252 DOMAIN-CONTAINING PROTEIN"/>
    <property type="match status" value="1"/>
</dbReference>
<accession>A0A0R3N117</accession>
<name>A0A0R3N117_9BRAD</name>
<dbReference type="InterPro" id="IPR018721">
    <property type="entry name" value="DUF2252"/>
</dbReference>
<protein>
    <recommendedName>
        <fullName evidence="3">DUF2252 domain-containing protein</fullName>
    </recommendedName>
</protein>
<dbReference type="Proteomes" id="UP000051660">
    <property type="component" value="Unassembled WGS sequence"/>
</dbReference>
<dbReference type="PANTHER" id="PTHR39441:SF1">
    <property type="entry name" value="DUF2252 DOMAIN-CONTAINING PROTEIN"/>
    <property type="match status" value="1"/>
</dbReference>